<dbReference type="PROSITE" id="PS50885">
    <property type="entry name" value="HAMP"/>
    <property type="match status" value="1"/>
</dbReference>
<evidence type="ECO:0000256" key="8">
    <source>
        <dbReference type="SAM" id="Phobius"/>
    </source>
</evidence>
<evidence type="ECO:0000256" key="3">
    <source>
        <dbReference type="ARBA" id="ARBA00012438"/>
    </source>
</evidence>
<dbReference type="Pfam" id="PF00672">
    <property type="entry name" value="HAMP"/>
    <property type="match status" value="1"/>
</dbReference>
<feature type="transmembrane region" description="Helical" evidence="8">
    <location>
        <begin position="6"/>
        <end position="26"/>
    </location>
</feature>
<dbReference type="EC" id="2.7.13.3" evidence="3"/>
<keyword evidence="8" id="KW-0812">Transmembrane</keyword>
<protein>
    <recommendedName>
        <fullName evidence="3">histidine kinase</fullName>
        <ecNumber evidence="3">2.7.13.3</ecNumber>
    </recommendedName>
</protein>
<dbReference type="EMBL" id="RQGD01000062">
    <property type="protein sequence ID" value="TGL54888.1"/>
    <property type="molecule type" value="Genomic_DNA"/>
</dbReference>
<sequence length="794" mass="90965">MVLNFFSFYYFGLSLLTGSAFLYFWFKRDSLPKSFSDYRYFLISLFLWSLTWVICNSFLEEWTAYVFVFLKNPAILLLGNSLLSASFRIGRDDYPSVRKRAVFASSLLGMGAVIYNVWGFSQREIDFDSKLEFYVPAQFSPIPILQGSIIIIATIVSLQLFGALLILLYKFRRSSVRTRKQILNFIFAALSILSMSLLNILVDMQFFGNDTYLFILTNVTFIAVTVVILTALNQEYTESNVGFKIMSFNLTLLFLVLSLIANILFSRYKSDFIIDLDREKDFVKTQIENGTLHPIVYQADIVLNLEDSFFNINKFQKPVSSFSNLESRIPTYTTFKLERGFPGTNGIFWMGDFSVKNQHFLIGISYKEYRRKIHSIVIWLILTLIATLVLVSLLYPILHKANIINPLNRLLEGIHRMQKGDLTSKIEITTFDEIGIITASFNQMISQVRDSRQNLELLIQERTEELHQKLKELENAQSQLLLAERMSTLGRIAAGVAHEINNPLASIKASSNFLRDHTNFFYDTDSRIETEQEKIIHQIVFGSHDSPKLATYSKLKMKRELALKLKSFGFSEEEEISDSCFDMGITELSEEYRNFFSSVKTRELFLNALEHKQILFHLKIIDSAVDRASKIVFALKQYSYSGPKENKVNFNLKQGIDEVLQMYANVWRKGTQIDVSVEETIVIYGYPDELVQVWTNLIYNSLQATAKISGIVEVYSKTKGDRVSIFIQDNGHGIPKENLSYIFEPFFTTKDLGMGTGLGLPIVKKIIESHGGEIKVESKPGRTIFEVSLPISKS</sequence>
<organism evidence="11 12">
    <name type="scientific">Leptospira ognonensis</name>
    <dbReference type="NCBI Taxonomy" id="2484945"/>
    <lineage>
        <taxon>Bacteria</taxon>
        <taxon>Pseudomonadati</taxon>
        <taxon>Spirochaetota</taxon>
        <taxon>Spirochaetia</taxon>
        <taxon>Leptospirales</taxon>
        <taxon>Leptospiraceae</taxon>
        <taxon>Leptospira</taxon>
    </lineage>
</organism>
<dbReference type="SUPFAM" id="SSF47384">
    <property type="entry name" value="Homodimeric domain of signal transducing histidine kinase"/>
    <property type="match status" value="1"/>
</dbReference>
<evidence type="ECO:0000256" key="7">
    <source>
        <dbReference type="SAM" id="Coils"/>
    </source>
</evidence>
<feature type="transmembrane region" description="Helical" evidence="8">
    <location>
        <begin position="376"/>
        <end position="398"/>
    </location>
</feature>
<dbReference type="InterPro" id="IPR005467">
    <property type="entry name" value="His_kinase_dom"/>
</dbReference>
<feature type="domain" description="Histidine kinase" evidence="9">
    <location>
        <begin position="587"/>
        <end position="793"/>
    </location>
</feature>
<dbReference type="SMART" id="SM00304">
    <property type="entry name" value="HAMP"/>
    <property type="match status" value="1"/>
</dbReference>
<dbReference type="InterPro" id="IPR036890">
    <property type="entry name" value="HATPase_C_sf"/>
</dbReference>
<gene>
    <name evidence="11" type="ORF">EHQ58_18570</name>
</gene>
<feature type="transmembrane region" description="Helical" evidence="8">
    <location>
        <begin position="101"/>
        <end position="121"/>
    </location>
</feature>
<dbReference type="SMART" id="SM00387">
    <property type="entry name" value="HATPase_c"/>
    <property type="match status" value="1"/>
</dbReference>
<accession>A0A4R9JQZ9</accession>
<proteinExistence type="predicted"/>
<dbReference type="InterPro" id="IPR004358">
    <property type="entry name" value="Sig_transdc_His_kin-like_C"/>
</dbReference>
<comment type="caution">
    <text evidence="11">The sequence shown here is derived from an EMBL/GenBank/DDBJ whole genome shotgun (WGS) entry which is preliminary data.</text>
</comment>
<dbReference type="RefSeq" id="WP_135625570.1">
    <property type="nucleotide sequence ID" value="NZ_RQGD01000062.1"/>
</dbReference>
<dbReference type="SUPFAM" id="SSF158472">
    <property type="entry name" value="HAMP domain-like"/>
    <property type="match status" value="1"/>
</dbReference>
<dbReference type="InterPro" id="IPR003660">
    <property type="entry name" value="HAMP_dom"/>
</dbReference>
<dbReference type="AlphaFoldDB" id="A0A4R9JQZ9"/>
<evidence type="ECO:0000259" key="10">
    <source>
        <dbReference type="PROSITE" id="PS50885"/>
    </source>
</evidence>
<keyword evidence="5" id="KW-0808">Transferase</keyword>
<dbReference type="OrthoDB" id="9813151at2"/>
<keyword evidence="12" id="KW-1185">Reference proteome</keyword>
<dbReference type="PROSITE" id="PS50109">
    <property type="entry name" value="HIS_KIN"/>
    <property type="match status" value="1"/>
</dbReference>
<dbReference type="InterPro" id="IPR003661">
    <property type="entry name" value="HisK_dim/P_dom"/>
</dbReference>
<dbReference type="InterPro" id="IPR003594">
    <property type="entry name" value="HATPase_dom"/>
</dbReference>
<comment type="subcellular location">
    <subcellularLocation>
        <location evidence="2">Membrane</location>
    </subcellularLocation>
</comment>
<evidence type="ECO:0000313" key="12">
    <source>
        <dbReference type="Proteomes" id="UP000297693"/>
    </source>
</evidence>
<evidence type="ECO:0000256" key="5">
    <source>
        <dbReference type="ARBA" id="ARBA00022679"/>
    </source>
</evidence>
<dbReference type="GO" id="GO:0016020">
    <property type="term" value="C:membrane"/>
    <property type="evidence" value="ECO:0007669"/>
    <property type="project" value="UniProtKB-SubCell"/>
</dbReference>
<dbReference type="InterPro" id="IPR036097">
    <property type="entry name" value="HisK_dim/P_sf"/>
</dbReference>
<dbReference type="CDD" id="cd00082">
    <property type="entry name" value="HisKA"/>
    <property type="match status" value="1"/>
</dbReference>
<dbReference type="Pfam" id="PF02518">
    <property type="entry name" value="HATPase_c"/>
    <property type="match status" value="1"/>
</dbReference>
<evidence type="ECO:0000259" key="9">
    <source>
        <dbReference type="PROSITE" id="PS50109"/>
    </source>
</evidence>
<keyword evidence="8" id="KW-0472">Membrane</keyword>
<dbReference type="PRINTS" id="PR00344">
    <property type="entry name" value="BCTRLSENSOR"/>
</dbReference>
<feature type="transmembrane region" description="Helical" evidence="8">
    <location>
        <begin position="65"/>
        <end position="89"/>
    </location>
</feature>
<dbReference type="GO" id="GO:0000155">
    <property type="term" value="F:phosphorelay sensor kinase activity"/>
    <property type="evidence" value="ECO:0007669"/>
    <property type="project" value="InterPro"/>
</dbReference>
<keyword evidence="6" id="KW-0418">Kinase</keyword>
<evidence type="ECO:0000256" key="4">
    <source>
        <dbReference type="ARBA" id="ARBA00022553"/>
    </source>
</evidence>
<feature type="transmembrane region" description="Helical" evidence="8">
    <location>
        <begin position="245"/>
        <end position="265"/>
    </location>
</feature>
<feature type="coiled-coil region" evidence="7">
    <location>
        <begin position="452"/>
        <end position="486"/>
    </location>
</feature>
<dbReference type="Gene3D" id="1.10.287.130">
    <property type="match status" value="1"/>
</dbReference>
<evidence type="ECO:0000256" key="6">
    <source>
        <dbReference type="ARBA" id="ARBA00022777"/>
    </source>
</evidence>
<dbReference type="Proteomes" id="UP000297693">
    <property type="component" value="Unassembled WGS sequence"/>
</dbReference>
<feature type="transmembrane region" description="Helical" evidence="8">
    <location>
        <begin position="141"/>
        <end position="169"/>
    </location>
</feature>
<feature type="domain" description="HAMP" evidence="10">
    <location>
        <begin position="401"/>
        <end position="453"/>
    </location>
</feature>
<feature type="transmembrane region" description="Helical" evidence="8">
    <location>
        <begin position="181"/>
        <end position="200"/>
    </location>
</feature>
<dbReference type="Gene3D" id="6.10.340.10">
    <property type="match status" value="1"/>
</dbReference>
<name>A0A4R9JQZ9_9LEPT</name>
<feature type="transmembrane region" description="Helical" evidence="8">
    <location>
        <begin position="212"/>
        <end position="233"/>
    </location>
</feature>
<evidence type="ECO:0000313" key="11">
    <source>
        <dbReference type="EMBL" id="TGL54888.1"/>
    </source>
</evidence>
<evidence type="ECO:0000256" key="1">
    <source>
        <dbReference type="ARBA" id="ARBA00000085"/>
    </source>
</evidence>
<dbReference type="PANTHER" id="PTHR43065">
    <property type="entry name" value="SENSOR HISTIDINE KINASE"/>
    <property type="match status" value="1"/>
</dbReference>
<comment type="catalytic activity">
    <reaction evidence="1">
        <text>ATP + protein L-histidine = ADP + protein N-phospho-L-histidine.</text>
        <dbReference type="EC" id="2.7.13.3"/>
    </reaction>
</comment>
<keyword evidence="4" id="KW-0597">Phosphoprotein</keyword>
<dbReference type="Gene3D" id="3.30.565.10">
    <property type="entry name" value="Histidine kinase-like ATPase, C-terminal domain"/>
    <property type="match status" value="1"/>
</dbReference>
<dbReference type="CDD" id="cd06225">
    <property type="entry name" value="HAMP"/>
    <property type="match status" value="1"/>
</dbReference>
<feature type="transmembrane region" description="Helical" evidence="8">
    <location>
        <begin position="38"/>
        <end position="59"/>
    </location>
</feature>
<keyword evidence="7" id="KW-0175">Coiled coil</keyword>
<keyword evidence="8" id="KW-1133">Transmembrane helix</keyword>
<dbReference type="SUPFAM" id="SSF55874">
    <property type="entry name" value="ATPase domain of HSP90 chaperone/DNA topoisomerase II/histidine kinase"/>
    <property type="match status" value="1"/>
</dbReference>
<evidence type="ECO:0000256" key="2">
    <source>
        <dbReference type="ARBA" id="ARBA00004370"/>
    </source>
</evidence>
<reference evidence="11" key="1">
    <citation type="journal article" date="2019" name="PLoS Negl. Trop. Dis.">
        <title>Revisiting the worldwide diversity of Leptospira species in the environment.</title>
        <authorList>
            <person name="Vincent A.T."/>
            <person name="Schiettekatte O."/>
            <person name="Bourhy P."/>
            <person name="Veyrier F.J."/>
            <person name="Picardeau M."/>
        </authorList>
    </citation>
    <scope>NUCLEOTIDE SEQUENCE [LARGE SCALE GENOMIC DNA]</scope>
    <source>
        <strain evidence="11">201702476</strain>
    </source>
</reference>